<evidence type="ECO:0000313" key="1">
    <source>
        <dbReference type="EMBL" id="SDQ04336.1"/>
    </source>
</evidence>
<dbReference type="EMBL" id="FNKL01000001">
    <property type="protein sequence ID" value="SDQ04336.1"/>
    <property type="molecule type" value="Genomic_DNA"/>
</dbReference>
<proteinExistence type="predicted"/>
<dbReference type="Proteomes" id="UP000199627">
    <property type="component" value="Unassembled WGS sequence"/>
</dbReference>
<organism evidence="1 2">
    <name type="scientific">Chryseobacterium soldanellicola</name>
    <dbReference type="NCBI Taxonomy" id="311333"/>
    <lineage>
        <taxon>Bacteria</taxon>
        <taxon>Pseudomonadati</taxon>
        <taxon>Bacteroidota</taxon>
        <taxon>Flavobacteriia</taxon>
        <taxon>Flavobacteriales</taxon>
        <taxon>Weeksellaceae</taxon>
        <taxon>Chryseobacterium group</taxon>
        <taxon>Chryseobacterium</taxon>
    </lineage>
</organism>
<dbReference type="RefSeq" id="WP_170828400.1">
    <property type="nucleotide sequence ID" value="NZ_FNKL01000001.1"/>
</dbReference>
<gene>
    <name evidence="1" type="ORF">SAMN05421664_0084</name>
</gene>
<accession>A0A1H0XNX0</accession>
<evidence type="ECO:0000313" key="2">
    <source>
        <dbReference type="Proteomes" id="UP000199627"/>
    </source>
</evidence>
<evidence type="ECO:0008006" key="3">
    <source>
        <dbReference type="Google" id="ProtNLM"/>
    </source>
</evidence>
<sequence>MAFKVEYTLQAENDIAKAIDYYLEAASSKIAKSFYKNLISAEKSLVKIQHFQKNT</sequence>
<dbReference type="AlphaFoldDB" id="A0A1H0XNX0"/>
<reference evidence="2" key="1">
    <citation type="submission" date="2016-10" db="EMBL/GenBank/DDBJ databases">
        <authorList>
            <person name="Varghese N."/>
            <person name="Submissions S."/>
        </authorList>
    </citation>
    <scope>NUCLEOTIDE SEQUENCE [LARGE SCALE GENOMIC DNA]</scope>
    <source>
        <strain evidence="2">DSM 17072</strain>
    </source>
</reference>
<protein>
    <recommendedName>
        <fullName evidence="3">ParE toxin of type II toxin-antitoxin system, parDE</fullName>
    </recommendedName>
</protein>
<dbReference type="STRING" id="311333.SAMN05421664_0084"/>
<name>A0A1H0XNX0_9FLAO</name>
<keyword evidence="2" id="KW-1185">Reference proteome</keyword>